<comment type="caution">
    <text evidence="2">The sequence shown here is derived from an EMBL/GenBank/DDBJ whole genome shotgun (WGS) entry which is preliminary data.</text>
</comment>
<dbReference type="AlphaFoldDB" id="A0A0G1KRM8"/>
<evidence type="ECO:0000256" key="1">
    <source>
        <dbReference type="SAM" id="Phobius"/>
    </source>
</evidence>
<feature type="transmembrane region" description="Helical" evidence="1">
    <location>
        <begin position="186"/>
        <end position="206"/>
    </location>
</feature>
<name>A0A0G1KRM8_9BACT</name>
<evidence type="ECO:0000313" key="3">
    <source>
        <dbReference type="Proteomes" id="UP000034521"/>
    </source>
</evidence>
<dbReference type="Proteomes" id="UP000034521">
    <property type="component" value="Unassembled WGS sequence"/>
</dbReference>
<dbReference type="EMBL" id="LCIQ01000052">
    <property type="protein sequence ID" value="KKT59007.1"/>
    <property type="molecule type" value="Genomic_DNA"/>
</dbReference>
<feature type="transmembrane region" description="Helical" evidence="1">
    <location>
        <begin position="325"/>
        <end position="343"/>
    </location>
</feature>
<feature type="transmembrane region" description="Helical" evidence="1">
    <location>
        <begin position="117"/>
        <end position="132"/>
    </location>
</feature>
<gene>
    <name evidence="2" type="ORF">UW52_C0052G0011</name>
</gene>
<feature type="transmembrane region" description="Helical" evidence="1">
    <location>
        <begin position="273"/>
        <end position="292"/>
    </location>
</feature>
<evidence type="ECO:0000313" key="2">
    <source>
        <dbReference type="EMBL" id="KKT59007.1"/>
    </source>
</evidence>
<feature type="transmembrane region" description="Helical" evidence="1">
    <location>
        <begin position="240"/>
        <end position="261"/>
    </location>
</feature>
<keyword evidence="1" id="KW-1133">Transmembrane helix</keyword>
<protein>
    <recommendedName>
        <fullName evidence="4">Glycosyltransferase RgtA/B/C/D-like domain-containing protein</fullName>
    </recommendedName>
</protein>
<feature type="transmembrane region" description="Helical" evidence="1">
    <location>
        <begin position="298"/>
        <end position="318"/>
    </location>
</feature>
<evidence type="ECO:0008006" key="4">
    <source>
        <dbReference type="Google" id="ProtNLM"/>
    </source>
</evidence>
<sequence length="440" mass="51538">MFLNFLFTHTPLFYFIQSFWRDEAYSVLLAGQPLSVIIQKSSIEPPVYYVLLHFWIQLFGTSEIATRSLSLLGFMLATIVVIEWADKLFGRSWLSKFMPLFFFFNPMLLYYAFEVRAYGWYILFAVLSMFAYDQKKWRLYRIAVILGIYTHLYLGLIPFVHVIQYGVQKKVWRLLKKPSSLLHDPMIRSIAIIGVWFIPWIIRLAVEAHKFRESWYFPVDIHLIRSVLGNMFVGYEGTPWYVWGWTQLLSVVLCILFGIALIPKQNRKHTIQLFLMIFVPLCVVIGISFIKPLFVNRYLIPVTIAQTLLIPFTLKALPGATMQKVFAGLFLSGILLFNCWYPQQHKKLDVRTMFQEVNRIKTPKDLIVASDAIIFLETLYYAGDKKSVRLYNPNHVPFPWYVGDSVYSPKFQLSSLPPYPIRAFFIHTDGTYTVRYALDR</sequence>
<feature type="transmembrane region" description="Helical" evidence="1">
    <location>
        <begin position="139"/>
        <end position="166"/>
    </location>
</feature>
<keyword evidence="1" id="KW-0472">Membrane</keyword>
<accession>A0A0G1KRM8</accession>
<reference evidence="2 3" key="1">
    <citation type="journal article" date="2015" name="Nature">
        <title>rRNA introns, odd ribosomes, and small enigmatic genomes across a large radiation of phyla.</title>
        <authorList>
            <person name="Brown C.T."/>
            <person name="Hug L.A."/>
            <person name="Thomas B.C."/>
            <person name="Sharon I."/>
            <person name="Castelle C.J."/>
            <person name="Singh A."/>
            <person name="Wilkins M.J."/>
            <person name="Williams K.H."/>
            <person name="Banfield J.F."/>
        </authorList>
    </citation>
    <scope>NUCLEOTIDE SEQUENCE [LARGE SCALE GENOMIC DNA]</scope>
</reference>
<proteinExistence type="predicted"/>
<organism evidence="2 3">
    <name type="scientific">Candidatus Gottesmanbacteria bacterium GW2011_GWA1_44_24b</name>
    <dbReference type="NCBI Taxonomy" id="1618437"/>
    <lineage>
        <taxon>Bacteria</taxon>
        <taxon>Candidatus Gottesmaniibacteriota</taxon>
    </lineage>
</organism>
<keyword evidence="1" id="KW-0812">Transmembrane</keyword>